<evidence type="ECO:0000313" key="10">
    <source>
        <dbReference type="Proteomes" id="UP000054560"/>
    </source>
</evidence>
<dbReference type="GO" id="GO:0005737">
    <property type="term" value="C:cytoplasm"/>
    <property type="evidence" value="ECO:0007669"/>
    <property type="project" value="UniProtKB-ARBA"/>
</dbReference>
<comment type="similarity">
    <text evidence="2">Belongs to the peptidase M24B family.</text>
</comment>
<dbReference type="Gene3D" id="3.40.350.10">
    <property type="entry name" value="Creatinase/prolidase N-terminal domain"/>
    <property type="match status" value="2"/>
</dbReference>
<dbReference type="InterPro" id="IPR033740">
    <property type="entry name" value="Pept_M24B"/>
</dbReference>
<evidence type="ECO:0000256" key="1">
    <source>
        <dbReference type="ARBA" id="ARBA00001936"/>
    </source>
</evidence>
<dbReference type="InterPro" id="IPR032416">
    <property type="entry name" value="Peptidase_M24_C"/>
</dbReference>
<reference evidence="9 10" key="1">
    <citation type="submission" date="2011-02" db="EMBL/GenBank/DDBJ databases">
        <title>The Genome Sequence of Sphaeroforma arctica JP610.</title>
        <authorList>
            <consortium name="The Broad Institute Genome Sequencing Platform"/>
            <person name="Russ C."/>
            <person name="Cuomo C."/>
            <person name="Young S.K."/>
            <person name="Zeng Q."/>
            <person name="Gargeya S."/>
            <person name="Alvarado L."/>
            <person name="Berlin A."/>
            <person name="Chapman S.B."/>
            <person name="Chen Z."/>
            <person name="Freedman E."/>
            <person name="Gellesch M."/>
            <person name="Goldberg J."/>
            <person name="Griggs A."/>
            <person name="Gujja S."/>
            <person name="Heilman E."/>
            <person name="Heiman D."/>
            <person name="Howarth C."/>
            <person name="Mehta T."/>
            <person name="Neiman D."/>
            <person name="Pearson M."/>
            <person name="Roberts A."/>
            <person name="Saif S."/>
            <person name="Shea T."/>
            <person name="Shenoy N."/>
            <person name="Sisk P."/>
            <person name="Stolte C."/>
            <person name="Sykes S."/>
            <person name="White J."/>
            <person name="Yandava C."/>
            <person name="Burger G."/>
            <person name="Gray M.W."/>
            <person name="Holland P.W.H."/>
            <person name="King N."/>
            <person name="Lang F.B.F."/>
            <person name="Roger A.J."/>
            <person name="Ruiz-Trillo I."/>
            <person name="Haas B."/>
            <person name="Nusbaum C."/>
            <person name="Birren B."/>
        </authorList>
    </citation>
    <scope>NUCLEOTIDE SEQUENCE [LARGE SCALE GENOMIC DNA]</scope>
    <source>
        <strain evidence="9 10">JP610</strain>
    </source>
</reference>
<accession>A0A0L0FPD5</accession>
<evidence type="ECO:0000256" key="5">
    <source>
        <dbReference type="ARBA" id="ARBA00023211"/>
    </source>
</evidence>
<dbReference type="InterPro" id="IPR050422">
    <property type="entry name" value="X-Pro_aminopeptidase_P"/>
</dbReference>
<proteinExistence type="inferred from homology"/>
<dbReference type="OrthoDB" id="9995434at2759"/>
<keyword evidence="10" id="KW-1185">Reference proteome</keyword>
<evidence type="ECO:0000313" key="9">
    <source>
        <dbReference type="EMBL" id="KNC78667.1"/>
    </source>
</evidence>
<dbReference type="AlphaFoldDB" id="A0A0L0FPD5"/>
<comment type="cofactor">
    <cofactor evidence="1">
        <name>Mn(2+)</name>
        <dbReference type="ChEBI" id="CHEBI:29035"/>
    </cofactor>
</comment>
<dbReference type="FunFam" id="3.40.350.10:FF:000003">
    <property type="entry name" value="Xaa-pro aminopeptidase P"/>
    <property type="match status" value="1"/>
</dbReference>
<dbReference type="Gene3D" id="3.90.230.10">
    <property type="entry name" value="Creatinase/methionine aminopeptidase superfamily"/>
    <property type="match status" value="1"/>
</dbReference>
<dbReference type="Pfam" id="PF16188">
    <property type="entry name" value="Peptidase_M24_C"/>
    <property type="match status" value="1"/>
</dbReference>
<dbReference type="CDD" id="cd01085">
    <property type="entry name" value="APP"/>
    <property type="match status" value="1"/>
</dbReference>
<feature type="domain" description="Creatinase N-terminal" evidence="7">
    <location>
        <begin position="8"/>
        <end position="141"/>
    </location>
</feature>
<evidence type="ECO:0000259" key="8">
    <source>
        <dbReference type="Pfam" id="PF16188"/>
    </source>
</evidence>
<dbReference type="GO" id="GO:0070006">
    <property type="term" value="F:metalloaminopeptidase activity"/>
    <property type="evidence" value="ECO:0007669"/>
    <property type="project" value="InterPro"/>
</dbReference>
<dbReference type="SUPFAM" id="SSF55920">
    <property type="entry name" value="Creatinase/aminopeptidase"/>
    <property type="match status" value="1"/>
</dbReference>
<sequence>MAATTTKLTALRSLMQKHTLAALIVPSEDAHQSEYVASAFERRAFISGFTGSAGTAVVTTSAACMWTDGRYFLQAAEEMDENWTLMRTGSKGVPTKEEWLCDSLPAKSSVGVDTSLIPYKQYRGLMKSLRRSGHTLVPLSRRNLVDEIWEDMDRPPLPKSEVFHLPDDTTGQTVAVKIQIARENMAKKKCNALVLTMLDEVAWFVNMRASDVEFNPVFYSYLLLTEESATCYVDADRMSNKAKASIANIVELKPYDAILEDIKNLPSDKKVWVSDKCSYGVASLVAKENLVVEPTPVCIAKGRKNDAEMRGAISAHVRDGAALCCYLAWLEQGGRGTEVEVATVLENYRKEQELFMGLSFPTISGAGPNGAIIHYRPEKETAAQVTDSALYLCDSGAQYLDGTTDVTRTVHLGTPTERERDCYTRVLKGHVQLAMAVFPHGTPGIMLDALARTPLWRAGLDYRHGTGHGVGAFLNVHEGPHSIAPRPASQMTQVPLEEGMLVSNEPGYYEDGAFGIRIENVVAVVKAHTEHQFGGVQYLTFKDLTMAPYQRRLIDTSLLSVEEIAHINNYHWTIYEQVSPLLNEQGKTCALMWLKEACRPL</sequence>
<feature type="domain" description="Peptidase M24 C-terminal" evidence="8">
    <location>
        <begin position="537"/>
        <end position="601"/>
    </location>
</feature>
<dbReference type="InterPro" id="IPR036005">
    <property type="entry name" value="Creatinase/aminopeptidase-like"/>
</dbReference>
<evidence type="ECO:0008006" key="11">
    <source>
        <dbReference type="Google" id="ProtNLM"/>
    </source>
</evidence>
<gene>
    <name evidence="9" type="ORF">SARC_08915</name>
</gene>
<evidence type="ECO:0000259" key="6">
    <source>
        <dbReference type="Pfam" id="PF00557"/>
    </source>
</evidence>
<dbReference type="InterPro" id="IPR000994">
    <property type="entry name" value="Pept_M24"/>
</dbReference>
<keyword evidence="4" id="KW-0378">Hydrolase</keyword>
<evidence type="ECO:0000256" key="2">
    <source>
        <dbReference type="ARBA" id="ARBA00008766"/>
    </source>
</evidence>
<name>A0A0L0FPD5_9EUKA</name>
<dbReference type="RefSeq" id="XP_014152569.1">
    <property type="nucleotide sequence ID" value="XM_014297094.1"/>
</dbReference>
<dbReference type="GeneID" id="25909419"/>
<dbReference type="PANTHER" id="PTHR43763">
    <property type="entry name" value="XAA-PRO AMINOPEPTIDASE 1"/>
    <property type="match status" value="1"/>
</dbReference>
<protein>
    <recommendedName>
        <fullName evidence="11">Xaa-Pro aminopeptidase 1</fullName>
    </recommendedName>
</protein>
<dbReference type="STRING" id="667725.A0A0L0FPD5"/>
<dbReference type="Pfam" id="PF16189">
    <property type="entry name" value="Creatinase_N_2"/>
    <property type="match status" value="1"/>
</dbReference>
<dbReference type="SUPFAM" id="SSF53092">
    <property type="entry name" value="Creatinase/prolidase N-terminal domain"/>
    <property type="match status" value="1"/>
</dbReference>
<keyword evidence="3" id="KW-0479">Metal-binding</keyword>
<evidence type="ECO:0000256" key="3">
    <source>
        <dbReference type="ARBA" id="ARBA00022723"/>
    </source>
</evidence>
<dbReference type="FunFam" id="3.90.230.10:FF:000007">
    <property type="entry name" value="Xaa-Pro aminopeptidase P"/>
    <property type="match status" value="1"/>
</dbReference>
<dbReference type="PANTHER" id="PTHR43763:SF6">
    <property type="entry name" value="XAA-PRO AMINOPEPTIDASE 1"/>
    <property type="match status" value="1"/>
</dbReference>
<feature type="domain" description="Peptidase M24" evidence="6">
    <location>
        <begin position="315"/>
        <end position="525"/>
    </location>
</feature>
<dbReference type="InterPro" id="IPR000587">
    <property type="entry name" value="Creatinase_N"/>
</dbReference>
<evidence type="ECO:0000259" key="7">
    <source>
        <dbReference type="Pfam" id="PF01321"/>
    </source>
</evidence>
<dbReference type="GO" id="GO:0046872">
    <property type="term" value="F:metal ion binding"/>
    <property type="evidence" value="ECO:0007669"/>
    <property type="project" value="UniProtKB-KW"/>
</dbReference>
<dbReference type="Proteomes" id="UP000054560">
    <property type="component" value="Unassembled WGS sequence"/>
</dbReference>
<dbReference type="EMBL" id="KQ242446">
    <property type="protein sequence ID" value="KNC78667.1"/>
    <property type="molecule type" value="Genomic_DNA"/>
</dbReference>
<dbReference type="eggNOG" id="KOG2413">
    <property type="taxonomic scope" value="Eukaryota"/>
</dbReference>
<dbReference type="Pfam" id="PF00557">
    <property type="entry name" value="Peptidase_M24"/>
    <property type="match status" value="1"/>
</dbReference>
<evidence type="ECO:0000256" key="4">
    <source>
        <dbReference type="ARBA" id="ARBA00022801"/>
    </source>
</evidence>
<dbReference type="Pfam" id="PF01321">
    <property type="entry name" value="Creatinase_N"/>
    <property type="match status" value="1"/>
</dbReference>
<organism evidence="9 10">
    <name type="scientific">Sphaeroforma arctica JP610</name>
    <dbReference type="NCBI Taxonomy" id="667725"/>
    <lineage>
        <taxon>Eukaryota</taxon>
        <taxon>Ichthyosporea</taxon>
        <taxon>Ichthyophonida</taxon>
        <taxon>Sphaeroforma</taxon>
    </lineage>
</organism>
<dbReference type="InterPro" id="IPR029149">
    <property type="entry name" value="Creatin/AminoP/Spt16_N"/>
</dbReference>
<keyword evidence="5" id="KW-0464">Manganese</keyword>